<proteinExistence type="inferred from homology"/>
<comment type="similarity">
    <text evidence="1">Belongs to the Gfa family.</text>
</comment>
<feature type="domain" description="CENP-V/GFA" evidence="5">
    <location>
        <begin position="12"/>
        <end position="130"/>
    </location>
</feature>
<dbReference type="GO" id="GO:0046872">
    <property type="term" value="F:metal ion binding"/>
    <property type="evidence" value="ECO:0007669"/>
    <property type="project" value="UniProtKB-KW"/>
</dbReference>
<keyword evidence="3" id="KW-0862">Zinc</keyword>
<dbReference type="EMBL" id="MU864375">
    <property type="protein sequence ID" value="KAK4189507.1"/>
    <property type="molecule type" value="Genomic_DNA"/>
</dbReference>
<dbReference type="Proteomes" id="UP001302126">
    <property type="component" value="Unassembled WGS sequence"/>
</dbReference>
<evidence type="ECO:0000313" key="6">
    <source>
        <dbReference type="EMBL" id="KAK4189507.1"/>
    </source>
</evidence>
<evidence type="ECO:0000256" key="4">
    <source>
        <dbReference type="ARBA" id="ARBA00023239"/>
    </source>
</evidence>
<dbReference type="PROSITE" id="PS51891">
    <property type="entry name" value="CENP_V_GFA"/>
    <property type="match status" value="1"/>
</dbReference>
<accession>A0AAN6X0X2</accession>
<reference evidence="6" key="1">
    <citation type="journal article" date="2023" name="Mol. Phylogenet. Evol.">
        <title>Genome-scale phylogeny and comparative genomics of the fungal order Sordariales.</title>
        <authorList>
            <person name="Hensen N."/>
            <person name="Bonometti L."/>
            <person name="Westerberg I."/>
            <person name="Brannstrom I.O."/>
            <person name="Guillou S."/>
            <person name="Cros-Aarteil S."/>
            <person name="Calhoun S."/>
            <person name="Haridas S."/>
            <person name="Kuo A."/>
            <person name="Mondo S."/>
            <person name="Pangilinan J."/>
            <person name="Riley R."/>
            <person name="LaButti K."/>
            <person name="Andreopoulos B."/>
            <person name="Lipzen A."/>
            <person name="Chen C."/>
            <person name="Yan M."/>
            <person name="Daum C."/>
            <person name="Ng V."/>
            <person name="Clum A."/>
            <person name="Steindorff A."/>
            <person name="Ohm R.A."/>
            <person name="Martin F."/>
            <person name="Silar P."/>
            <person name="Natvig D.O."/>
            <person name="Lalanne C."/>
            <person name="Gautier V."/>
            <person name="Ament-Velasquez S.L."/>
            <person name="Kruys A."/>
            <person name="Hutchinson M.I."/>
            <person name="Powell A.J."/>
            <person name="Barry K."/>
            <person name="Miller A.N."/>
            <person name="Grigoriev I.V."/>
            <person name="Debuchy R."/>
            <person name="Gladieux P."/>
            <person name="Hiltunen Thoren M."/>
            <person name="Johannesson H."/>
        </authorList>
    </citation>
    <scope>NUCLEOTIDE SEQUENCE</scope>
    <source>
        <strain evidence="6">PSN309</strain>
    </source>
</reference>
<keyword evidence="7" id="KW-1185">Reference proteome</keyword>
<protein>
    <submittedName>
        <fullName evidence="6">Mss4-like protein</fullName>
    </submittedName>
</protein>
<evidence type="ECO:0000256" key="3">
    <source>
        <dbReference type="ARBA" id="ARBA00022833"/>
    </source>
</evidence>
<dbReference type="AlphaFoldDB" id="A0AAN6X0X2"/>
<dbReference type="SUPFAM" id="SSF51316">
    <property type="entry name" value="Mss4-like"/>
    <property type="match status" value="1"/>
</dbReference>
<evidence type="ECO:0000259" key="5">
    <source>
        <dbReference type="PROSITE" id="PS51891"/>
    </source>
</evidence>
<sequence length="174" mass="18670">MSPLPFPTPKTITGGCLCGSIRYRVDFPPDHNFQTSSGTCQCTQCRKQTGGLFFVEHFISPASTAFSLTSSSDPSSTMKTYSASPIADRHFCGKCGSFLYWKAKDASQDGLYLAVGSIDEEFLVGENAYGEALVNGGGKHIWCENEIKGVTDGGRVELLGGKRGERVAGNPPQE</sequence>
<dbReference type="InterPro" id="IPR006913">
    <property type="entry name" value="CENP-V/GFA"/>
</dbReference>
<gene>
    <name evidence="6" type="ORF">QBC35DRAFT_472718</name>
</gene>
<dbReference type="InterPro" id="IPR011057">
    <property type="entry name" value="Mss4-like_sf"/>
</dbReference>
<comment type="caution">
    <text evidence="6">The sequence shown here is derived from an EMBL/GenBank/DDBJ whole genome shotgun (WGS) entry which is preliminary data.</text>
</comment>
<evidence type="ECO:0000256" key="2">
    <source>
        <dbReference type="ARBA" id="ARBA00022723"/>
    </source>
</evidence>
<dbReference type="GO" id="GO:0016846">
    <property type="term" value="F:carbon-sulfur lyase activity"/>
    <property type="evidence" value="ECO:0007669"/>
    <property type="project" value="InterPro"/>
</dbReference>
<reference evidence="6" key="2">
    <citation type="submission" date="2023-05" db="EMBL/GenBank/DDBJ databases">
        <authorList>
            <consortium name="Lawrence Berkeley National Laboratory"/>
            <person name="Steindorff A."/>
            <person name="Hensen N."/>
            <person name="Bonometti L."/>
            <person name="Westerberg I."/>
            <person name="Brannstrom I.O."/>
            <person name="Guillou S."/>
            <person name="Cros-Aarteil S."/>
            <person name="Calhoun S."/>
            <person name="Haridas S."/>
            <person name="Kuo A."/>
            <person name="Mondo S."/>
            <person name="Pangilinan J."/>
            <person name="Riley R."/>
            <person name="Labutti K."/>
            <person name="Andreopoulos B."/>
            <person name="Lipzen A."/>
            <person name="Chen C."/>
            <person name="Yanf M."/>
            <person name="Daum C."/>
            <person name="Ng V."/>
            <person name="Clum A."/>
            <person name="Ohm R."/>
            <person name="Martin F."/>
            <person name="Silar P."/>
            <person name="Natvig D."/>
            <person name="Lalanne C."/>
            <person name="Gautier V."/>
            <person name="Ament-Velasquez S.L."/>
            <person name="Kruys A."/>
            <person name="Hutchinson M.I."/>
            <person name="Powell A.J."/>
            <person name="Barry K."/>
            <person name="Miller A.N."/>
            <person name="Grigoriev I.V."/>
            <person name="Debuchy R."/>
            <person name="Gladieux P."/>
            <person name="Thoren M.H."/>
            <person name="Johannesson H."/>
        </authorList>
    </citation>
    <scope>NUCLEOTIDE SEQUENCE</scope>
    <source>
        <strain evidence="6">PSN309</strain>
    </source>
</reference>
<evidence type="ECO:0000256" key="1">
    <source>
        <dbReference type="ARBA" id="ARBA00005495"/>
    </source>
</evidence>
<dbReference type="Gene3D" id="3.90.1590.10">
    <property type="entry name" value="glutathione-dependent formaldehyde- activating enzyme (gfa)"/>
    <property type="match status" value="1"/>
</dbReference>
<dbReference type="Pfam" id="PF04828">
    <property type="entry name" value="GFA"/>
    <property type="match status" value="1"/>
</dbReference>
<name>A0AAN6X0X2_9PEZI</name>
<evidence type="ECO:0000313" key="7">
    <source>
        <dbReference type="Proteomes" id="UP001302126"/>
    </source>
</evidence>
<organism evidence="6 7">
    <name type="scientific">Podospora australis</name>
    <dbReference type="NCBI Taxonomy" id="1536484"/>
    <lineage>
        <taxon>Eukaryota</taxon>
        <taxon>Fungi</taxon>
        <taxon>Dikarya</taxon>
        <taxon>Ascomycota</taxon>
        <taxon>Pezizomycotina</taxon>
        <taxon>Sordariomycetes</taxon>
        <taxon>Sordariomycetidae</taxon>
        <taxon>Sordariales</taxon>
        <taxon>Podosporaceae</taxon>
        <taxon>Podospora</taxon>
    </lineage>
</organism>
<dbReference type="PANTHER" id="PTHR33337">
    <property type="entry name" value="GFA DOMAIN-CONTAINING PROTEIN"/>
    <property type="match status" value="1"/>
</dbReference>
<keyword evidence="2" id="KW-0479">Metal-binding</keyword>
<dbReference type="PANTHER" id="PTHR33337:SF40">
    <property type="entry name" value="CENP-V_GFA DOMAIN-CONTAINING PROTEIN-RELATED"/>
    <property type="match status" value="1"/>
</dbReference>
<keyword evidence="4" id="KW-0456">Lyase</keyword>